<dbReference type="SUPFAM" id="SSF49452">
    <property type="entry name" value="Starch-binding domain-like"/>
    <property type="match status" value="1"/>
</dbReference>
<evidence type="ECO:0000259" key="3">
    <source>
        <dbReference type="Pfam" id="PF14321"/>
    </source>
</evidence>
<protein>
    <submittedName>
        <fullName evidence="4">Carboxypeptidase regulatory-like domain-containing protein</fullName>
    </submittedName>
</protein>
<feature type="chain" id="PRO_5011561681" evidence="2">
    <location>
        <begin position="26"/>
        <end position="296"/>
    </location>
</feature>
<dbReference type="Gene3D" id="2.60.40.1120">
    <property type="entry name" value="Carboxypeptidase-like, regulatory domain"/>
    <property type="match status" value="1"/>
</dbReference>
<dbReference type="GO" id="GO:0030246">
    <property type="term" value="F:carbohydrate binding"/>
    <property type="evidence" value="ECO:0007669"/>
    <property type="project" value="InterPro"/>
</dbReference>
<reference evidence="4 5" key="1">
    <citation type="submission" date="2016-10" db="EMBL/GenBank/DDBJ databases">
        <authorList>
            <person name="de Groot N.N."/>
        </authorList>
    </citation>
    <scope>NUCLEOTIDE SEQUENCE [LARGE SCALE GENOMIC DNA]</scope>
    <source>
        <strain evidence="4 5">DSM 21019</strain>
    </source>
</reference>
<organism evidence="4 5">
    <name type="scientific">Robiginitalea myxolifaciens</name>
    <dbReference type="NCBI Taxonomy" id="400055"/>
    <lineage>
        <taxon>Bacteria</taxon>
        <taxon>Pseudomonadati</taxon>
        <taxon>Bacteroidota</taxon>
        <taxon>Flavobacteriia</taxon>
        <taxon>Flavobacteriales</taxon>
        <taxon>Flavobacteriaceae</taxon>
        <taxon>Robiginitalea</taxon>
    </lineage>
</organism>
<name>A0A1I6FYH5_9FLAO</name>
<evidence type="ECO:0000256" key="1">
    <source>
        <dbReference type="SAM" id="MobiDB-lite"/>
    </source>
</evidence>
<dbReference type="Pfam" id="PF14321">
    <property type="entry name" value="DUF4382"/>
    <property type="match status" value="1"/>
</dbReference>
<dbReference type="InterPro" id="IPR013784">
    <property type="entry name" value="Carb-bd-like_fold"/>
</dbReference>
<dbReference type="Proteomes" id="UP000199534">
    <property type="component" value="Unassembled WGS sequence"/>
</dbReference>
<dbReference type="STRING" id="400055.SAMN04490243_0919"/>
<dbReference type="InterPro" id="IPR025491">
    <property type="entry name" value="DUF4382"/>
</dbReference>
<dbReference type="OrthoDB" id="2111471at2"/>
<gene>
    <name evidence="4" type="ORF">SAMN04490243_0919</name>
</gene>
<dbReference type="Pfam" id="PF13620">
    <property type="entry name" value="CarboxypepD_reg"/>
    <property type="match status" value="1"/>
</dbReference>
<dbReference type="RefSeq" id="WP_092981017.1">
    <property type="nucleotide sequence ID" value="NZ_FOYQ01000001.1"/>
</dbReference>
<evidence type="ECO:0000313" key="4">
    <source>
        <dbReference type="EMBL" id="SFR34983.1"/>
    </source>
</evidence>
<evidence type="ECO:0000256" key="2">
    <source>
        <dbReference type="SAM" id="SignalP"/>
    </source>
</evidence>
<dbReference type="GO" id="GO:0004180">
    <property type="term" value="F:carboxypeptidase activity"/>
    <property type="evidence" value="ECO:0007669"/>
    <property type="project" value="UniProtKB-KW"/>
</dbReference>
<proteinExistence type="predicted"/>
<feature type="signal peptide" evidence="2">
    <location>
        <begin position="1"/>
        <end position="25"/>
    </location>
</feature>
<keyword evidence="4" id="KW-0121">Carboxypeptidase</keyword>
<feature type="region of interest" description="Disordered" evidence="1">
    <location>
        <begin position="66"/>
        <end position="86"/>
    </location>
</feature>
<accession>A0A1I6FYH5</accession>
<evidence type="ECO:0000313" key="5">
    <source>
        <dbReference type="Proteomes" id="UP000199534"/>
    </source>
</evidence>
<keyword evidence="4" id="KW-0378">Hydrolase</keyword>
<dbReference type="EMBL" id="FOYQ01000001">
    <property type="protein sequence ID" value="SFR34983.1"/>
    <property type="molecule type" value="Genomic_DNA"/>
</dbReference>
<keyword evidence="4" id="KW-0645">Protease</keyword>
<sequence length="296" mass="31867">MKRTKSVLLGLLLAAALPFSCSDYGNDLQYVKEGSIHVLFTDAPYPTNWIESAEFTVTKIEARLKTEDAESSESEGSSTTEENQGSPYQVLFEGSEVINISELTNGMTRSMGVSAVPAGTYDLFRVYVTDASLTLTDGRTFDVKVPSGSQSGVKIFVKPSLEVTGEETNEVLFDMDISKSFVLRGNTQRMEGINGFIFKPVIRVVNLGYAGSVSGMVTNDMEEAAPIAGAQVSLMAADTVYTTTFTDDSGGYKIMGIEAGAYTIQASADGFSASETIKLQIDQGSEVTRDFVLMPE</sequence>
<keyword evidence="5" id="KW-1185">Reference proteome</keyword>
<keyword evidence="2" id="KW-0732">Signal</keyword>
<feature type="domain" description="DUF4382" evidence="3">
    <location>
        <begin position="34"/>
        <end position="200"/>
    </location>
</feature>
<dbReference type="AlphaFoldDB" id="A0A1I6FYH5"/>